<comment type="subcellular location">
    <subcellularLocation>
        <location evidence="1">Cell inner membrane</location>
    </subcellularLocation>
</comment>
<dbReference type="GO" id="GO:0005886">
    <property type="term" value="C:plasma membrane"/>
    <property type="evidence" value="ECO:0007669"/>
    <property type="project" value="UniProtKB-SubCell"/>
</dbReference>
<keyword evidence="3" id="KW-0997">Cell inner membrane</keyword>
<dbReference type="GO" id="GO:0016746">
    <property type="term" value="F:acyltransferase activity"/>
    <property type="evidence" value="ECO:0007669"/>
    <property type="project" value="UniProtKB-KW"/>
</dbReference>
<dbReference type="AlphaFoldDB" id="A0A4R5CKH9"/>
<dbReference type="RefSeq" id="WP_132003687.1">
    <property type="nucleotide sequence ID" value="NZ_SMFK01000003.1"/>
</dbReference>
<evidence type="ECO:0000256" key="6">
    <source>
        <dbReference type="ARBA" id="ARBA00023315"/>
    </source>
</evidence>
<dbReference type="Proteomes" id="UP000295479">
    <property type="component" value="Unassembled WGS sequence"/>
</dbReference>
<sequence>MRFLVYLIAYPFLWCISMLPFRLLYFFSDFTYLIVYYIIGYRKTTVRENLALALPHLSDDERLLIEKKSFHHLCDMFLEMIKTLSISTKEINQRFVFTNIEIYKKLEAQEKSIALMIAHYGSYEWSISMNAYVNFKGYAIYKQLKNPYFDKLVRSIRSKFKAKLITTKETIPLILKNNKNKKLSIYGFASDQSPRISSAFHWQKFMGIEVPVHTGAEMLSKKYNMNVVFLKVKKIKRGYYEGTFEVLSENAKEVPNYEITDKFLKLVEEQIYEAPEYYLWTHNRWKHRR</sequence>
<dbReference type="GO" id="GO:0009247">
    <property type="term" value="P:glycolipid biosynthetic process"/>
    <property type="evidence" value="ECO:0007669"/>
    <property type="project" value="UniProtKB-ARBA"/>
</dbReference>
<keyword evidence="5 7" id="KW-0472">Membrane</keyword>
<feature type="transmembrane region" description="Helical" evidence="7">
    <location>
        <begin position="12"/>
        <end position="39"/>
    </location>
</feature>
<evidence type="ECO:0000256" key="4">
    <source>
        <dbReference type="ARBA" id="ARBA00022679"/>
    </source>
</evidence>
<evidence type="ECO:0000256" key="1">
    <source>
        <dbReference type="ARBA" id="ARBA00004533"/>
    </source>
</evidence>
<accession>A0A4R5CKH9</accession>
<dbReference type="CDD" id="cd07984">
    <property type="entry name" value="LPLAT_LABLAT-like"/>
    <property type="match status" value="1"/>
</dbReference>
<evidence type="ECO:0000256" key="2">
    <source>
        <dbReference type="ARBA" id="ARBA00022475"/>
    </source>
</evidence>
<keyword evidence="6 8" id="KW-0012">Acyltransferase</keyword>
<evidence type="ECO:0000256" key="7">
    <source>
        <dbReference type="SAM" id="Phobius"/>
    </source>
</evidence>
<keyword evidence="7" id="KW-0812">Transmembrane</keyword>
<dbReference type="InterPro" id="IPR004960">
    <property type="entry name" value="LipA_acyltrans"/>
</dbReference>
<evidence type="ECO:0000313" key="9">
    <source>
        <dbReference type="Proteomes" id="UP000295479"/>
    </source>
</evidence>
<evidence type="ECO:0000256" key="3">
    <source>
        <dbReference type="ARBA" id="ARBA00022519"/>
    </source>
</evidence>
<keyword evidence="2" id="KW-1003">Cell membrane</keyword>
<keyword evidence="7" id="KW-1133">Transmembrane helix</keyword>
<dbReference type="EMBL" id="SMFK01000003">
    <property type="protein sequence ID" value="TDD97944.1"/>
    <property type="molecule type" value="Genomic_DNA"/>
</dbReference>
<dbReference type="PANTHER" id="PTHR30606:SF10">
    <property type="entry name" value="PHOSPHATIDYLINOSITOL MANNOSIDE ACYLTRANSFERASE"/>
    <property type="match status" value="1"/>
</dbReference>
<dbReference type="OrthoDB" id="9801955at2"/>
<protein>
    <submittedName>
        <fullName evidence="8">Lipid A biosynthesis acyltransferase</fullName>
    </submittedName>
</protein>
<organism evidence="8 9">
    <name type="scientific">Flavobacterium cellulosilyticum</name>
    <dbReference type="NCBI Taxonomy" id="2541731"/>
    <lineage>
        <taxon>Bacteria</taxon>
        <taxon>Pseudomonadati</taxon>
        <taxon>Bacteroidota</taxon>
        <taxon>Flavobacteriia</taxon>
        <taxon>Flavobacteriales</taxon>
        <taxon>Flavobacteriaceae</taxon>
        <taxon>Flavobacterium</taxon>
    </lineage>
</organism>
<name>A0A4R5CKH9_9FLAO</name>
<reference evidence="8 9" key="1">
    <citation type="submission" date="2019-03" db="EMBL/GenBank/DDBJ databases">
        <title>Flavobacterium AR-3-4 sp. nov. isolated from arctic soil.</title>
        <authorList>
            <person name="Chaudhary D.K."/>
        </authorList>
    </citation>
    <scope>NUCLEOTIDE SEQUENCE [LARGE SCALE GENOMIC DNA]</scope>
    <source>
        <strain evidence="8 9">AR-3-4</strain>
    </source>
</reference>
<proteinExistence type="predicted"/>
<gene>
    <name evidence="8" type="ORF">E0F76_07560</name>
</gene>
<dbReference type="Pfam" id="PF03279">
    <property type="entry name" value="Lip_A_acyltrans"/>
    <property type="match status" value="1"/>
</dbReference>
<dbReference type="PANTHER" id="PTHR30606">
    <property type="entry name" value="LIPID A BIOSYNTHESIS LAUROYL ACYLTRANSFERASE"/>
    <property type="match status" value="1"/>
</dbReference>
<keyword evidence="9" id="KW-1185">Reference proteome</keyword>
<evidence type="ECO:0000313" key="8">
    <source>
        <dbReference type="EMBL" id="TDD97944.1"/>
    </source>
</evidence>
<comment type="caution">
    <text evidence="8">The sequence shown here is derived from an EMBL/GenBank/DDBJ whole genome shotgun (WGS) entry which is preliminary data.</text>
</comment>
<evidence type="ECO:0000256" key="5">
    <source>
        <dbReference type="ARBA" id="ARBA00023136"/>
    </source>
</evidence>
<dbReference type="PIRSF" id="PIRSF026649">
    <property type="entry name" value="MsbB"/>
    <property type="match status" value="1"/>
</dbReference>
<keyword evidence="4 8" id="KW-0808">Transferase</keyword>